<dbReference type="PANTHER" id="PTHR42146:SF1">
    <property type="entry name" value="OLIGORIBONUCLEASE NRNB"/>
    <property type="match status" value="1"/>
</dbReference>
<dbReference type="SUPFAM" id="SSF64182">
    <property type="entry name" value="DHH phosphoesterases"/>
    <property type="match status" value="1"/>
</dbReference>
<proteinExistence type="predicted"/>
<feature type="domain" description="DDH" evidence="1">
    <location>
        <begin position="14"/>
        <end position="107"/>
    </location>
</feature>
<dbReference type="EMBL" id="MHKI01000003">
    <property type="protein sequence ID" value="OGY88227.1"/>
    <property type="molecule type" value="Genomic_DNA"/>
</dbReference>
<gene>
    <name evidence="2" type="ORF">A2319_03490</name>
</gene>
<dbReference type="PANTHER" id="PTHR42146">
    <property type="entry name" value="3',5'-CYCLIC-NUCLEOTIDE PHOSPHODIESTERASE"/>
    <property type="match status" value="1"/>
</dbReference>
<evidence type="ECO:0000313" key="3">
    <source>
        <dbReference type="Proteomes" id="UP000176420"/>
    </source>
</evidence>
<evidence type="ECO:0000313" key="2">
    <source>
        <dbReference type="EMBL" id="OGY88227.1"/>
    </source>
</evidence>
<dbReference type="InterPro" id="IPR052968">
    <property type="entry name" value="Nucleotide_metab_enz"/>
</dbReference>
<sequence>MDFKDYCQKNQPAKVLLVHHWDCDGLCCAVLFKQFFKKYYPQTQLELTMPTINNYFLLTAEYQRIKEFNSEVLIVTDINFELKIIEELEKICPSVFVFDHHAQTAHIHRPGKQDTVYPGCSMLVAEYFNQADSLLAILGMIGDQEDRLQGNEKFFPKVEQAINQYGISLQQLLKITHLADTAYIRGKLSDVYYVLDLLLQDPTAILKNERLLANEDLIKKEIDREIQKEMQTVGQHLLYQNIASAMNIISPIARAKSRQHPHDIVMIDQVNGLTANIYLRHRQENLDLGKVVAQARVHGYNAGGKAEVAGIILPAAEATSFKQEIIKLLS</sequence>
<protein>
    <recommendedName>
        <fullName evidence="1">DDH domain-containing protein</fullName>
    </recommendedName>
</protein>
<dbReference type="Proteomes" id="UP000176420">
    <property type="component" value="Unassembled WGS sequence"/>
</dbReference>
<name>A0A1G2BJ19_9BACT</name>
<dbReference type="InterPro" id="IPR001667">
    <property type="entry name" value="DDH_dom"/>
</dbReference>
<evidence type="ECO:0000259" key="1">
    <source>
        <dbReference type="Pfam" id="PF01368"/>
    </source>
</evidence>
<organism evidence="2 3">
    <name type="scientific">Candidatus Kerfeldbacteria bacterium RIFOXYB2_FULL_38_14</name>
    <dbReference type="NCBI Taxonomy" id="1798547"/>
    <lineage>
        <taxon>Bacteria</taxon>
        <taxon>Candidatus Kerfeldiibacteriota</taxon>
    </lineage>
</organism>
<comment type="caution">
    <text evidence="2">The sequence shown here is derived from an EMBL/GenBank/DDBJ whole genome shotgun (WGS) entry which is preliminary data.</text>
</comment>
<reference evidence="2 3" key="1">
    <citation type="journal article" date="2016" name="Nat. Commun.">
        <title>Thousands of microbial genomes shed light on interconnected biogeochemical processes in an aquifer system.</title>
        <authorList>
            <person name="Anantharaman K."/>
            <person name="Brown C.T."/>
            <person name="Hug L.A."/>
            <person name="Sharon I."/>
            <person name="Castelle C.J."/>
            <person name="Probst A.J."/>
            <person name="Thomas B.C."/>
            <person name="Singh A."/>
            <person name="Wilkins M.J."/>
            <person name="Karaoz U."/>
            <person name="Brodie E.L."/>
            <person name="Williams K.H."/>
            <person name="Hubbard S.S."/>
            <person name="Banfield J.F."/>
        </authorList>
    </citation>
    <scope>NUCLEOTIDE SEQUENCE [LARGE SCALE GENOMIC DNA]</scope>
</reference>
<dbReference type="Gene3D" id="3.90.1640.10">
    <property type="entry name" value="inorganic pyrophosphatase (n-terminal core)"/>
    <property type="match status" value="1"/>
</dbReference>
<dbReference type="InterPro" id="IPR038763">
    <property type="entry name" value="DHH_sf"/>
</dbReference>
<dbReference type="Pfam" id="PF01368">
    <property type="entry name" value="DHH"/>
    <property type="match status" value="1"/>
</dbReference>
<dbReference type="AlphaFoldDB" id="A0A1G2BJ19"/>
<accession>A0A1G2BJ19</accession>